<reference evidence="2 3" key="1">
    <citation type="submission" date="2019-05" db="EMBL/GenBank/DDBJ databases">
        <title>Mikania micrantha, genome provides insights into the molecular mechanism of rapid growth.</title>
        <authorList>
            <person name="Liu B."/>
        </authorList>
    </citation>
    <scope>NUCLEOTIDE SEQUENCE [LARGE SCALE GENOMIC DNA]</scope>
    <source>
        <strain evidence="2">NLD-2019</strain>
        <tissue evidence="2">Leaf</tissue>
    </source>
</reference>
<proteinExistence type="predicted"/>
<evidence type="ECO:0000313" key="2">
    <source>
        <dbReference type="EMBL" id="KAD3639961.1"/>
    </source>
</evidence>
<evidence type="ECO:0000313" key="3">
    <source>
        <dbReference type="Proteomes" id="UP000326396"/>
    </source>
</evidence>
<feature type="compositionally biased region" description="Acidic residues" evidence="1">
    <location>
        <begin position="159"/>
        <end position="182"/>
    </location>
</feature>
<keyword evidence="3" id="KW-1185">Reference proteome</keyword>
<dbReference type="Proteomes" id="UP000326396">
    <property type="component" value="Linkage Group LG5"/>
</dbReference>
<sequence length="211" mass="23297">MANVPRKKKTKSPRIIVSSPVVTSSVPVSVTTSSIPVSVKTTMPSSSFHILVCVAPFVAPFAKATTVTTSFPETSASRVDMMFEGLDDLDLNFSLYYDDSELRRRISLLSQEFDKYKKQKEKFLKKKLSDIQGESSTAIHTEARVHEDVEFHLSGENIVDPDDVNIEDADDEEKVDYEDSDYDEHPGFDTHHDDDGDGDDDGVAGASGSNV</sequence>
<organism evidence="2 3">
    <name type="scientific">Mikania micrantha</name>
    <name type="common">bitter vine</name>
    <dbReference type="NCBI Taxonomy" id="192012"/>
    <lineage>
        <taxon>Eukaryota</taxon>
        <taxon>Viridiplantae</taxon>
        <taxon>Streptophyta</taxon>
        <taxon>Embryophyta</taxon>
        <taxon>Tracheophyta</taxon>
        <taxon>Spermatophyta</taxon>
        <taxon>Magnoliopsida</taxon>
        <taxon>eudicotyledons</taxon>
        <taxon>Gunneridae</taxon>
        <taxon>Pentapetalae</taxon>
        <taxon>asterids</taxon>
        <taxon>campanulids</taxon>
        <taxon>Asterales</taxon>
        <taxon>Asteraceae</taxon>
        <taxon>Asteroideae</taxon>
        <taxon>Heliantheae alliance</taxon>
        <taxon>Eupatorieae</taxon>
        <taxon>Mikania</taxon>
    </lineage>
</organism>
<comment type="caution">
    <text evidence="2">The sequence shown here is derived from an EMBL/GenBank/DDBJ whole genome shotgun (WGS) entry which is preliminary data.</text>
</comment>
<feature type="region of interest" description="Disordered" evidence="1">
    <location>
        <begin position="154"/>
        <end position="211"/>
    </location>
</feature>
<feature type="compositionally biased region" description="Basic and acidic residues" evidence="1">
    <location>
        <begin position="183"/>
        <end position="194"/>
    </location>
</feature>
<accession>A0A5N6MI27</accession>
<evidence type="ECO:0000256" key="1">
    <source>
        <dbReference type="SAM" id="MobiDB-lite"/>
    </source>
</evidence>
<name>A0A5N6MI27_9ASTR</name>
<dbReference type="AlphaFoldDB" id="A0A5N6MI27"/>
<protein>
    <submittedName>
        <fullName evidence="2">Uncharacterized protein</fullName>
    </submittedName>
</protein>
<dbReference type="EMBL" id="SZYD01000015">
    <property type="protein sequence ID" value="KAD3639961.1"/>
    <property type="molecule type" value="Genomic_DNA"/>
</dbReference>
<gene>
    <name evidence="2" type="ORF">E3N88_29184</name>
</gene>